<gene>
    <name evidence="1" type="ORF">LARSCL_LOCUS11655</name>
</gene>
<dbReference type="AlphaFoldDB" id="A0AAV2AEN8"/>
<reference evidence="1 2" key="1">
    <citation type="submission" date="2024-04" db="EMBL/GenBank/DDBJ databases">
        <authorList>
            <person name="Rising A."/>
            <person name="Reimegard J."/>
            <person name="Sonavane S."/>
            <person name="Akerstrom W."/>
            <person name="Nylinder S."/>
            <person name="Hedman E."/>
            <person name="Kallberg Y."/>
        </authorList>
    </citation>
    <scope>NUCLEOTIDE SEQUENCE [LARGE SCALE GENOMIC DNA]</scope>
</reference>
<feature type="non-terminal residue" evidence="1">
    <location>
        <position position="52"/>
    </location>
</feature>
<proteinExistence type="predicted"/>
<accession>A0AAV2AEN8</accession>
<protein>
    <submittedName>
        <fullName evidence="1">Uncharacterized protein</fullName>
    </submittedName>
</protein>
<keyword evidence="2" id="KW-1185">Reference proteome</keyword>
<name>A0AAV2AEN8_9ARAC</name>
<dbReference type="Proteomes" id="UP001497382">
    <property type="component" value="Unassembled WGS sequence"/>
</dbReference>
<organism evidence="1 2">
    <name type="scientific">Larinioides sclopetarius</name>
    <dbReference type="NCBI Taxonomy" id="280406"/>
    <lineage>
        <taxon>Eukaryota</taxon>
        <taxon>Metazoa</taxon>
        <taxon>Ecdysozoa</taxon>
        <taxon>Arthropoda</taxon>
        <taxon>Chelicerata</taxon>
        <taxon>Arachnida</taxon>
        <taxon>Araneae</taxon>
        <taxon>Araneomorphae</taxon>
        <taxon>Entelegynae</taxon>
        <taxon>Araneoidea</taxon>
        <taxon>Araneidae</taxon>
        <taxon>Larinioides</taxon>
    </lineage>
</organism>
<dbReference type="EMBL" id="CAXIEN010000146">
    <property type="protein sequence ID" value="CAL1281595.1"/>
    <property type="molecule type" value="Genomic_DNA"/>
</dbReference>
<sequence>MYRSQKRRIWNAILRFKCYESIDHTQERKYIQRYLKWNMSVSNFVEDTFIYN</sequence>
<evidence type="ECO:0000313" key="1">
    <source>
        <dbReference type="EMBL" id="CAL1281595.1"/>
    </source>
</evidence>
<comment type="caution">
    <text evidence="1">The sequence shown here is derived from an EMBL/GenBank/DDBJ whole genome shotgun (WGS) entry which is preliminary data.</text>
</comment>
<evidence type="ECO:0000313" key="2">
    <source>
        <dbReference type="Proteomes" id="UP001497382"/>
    </source>
</evidence>